<reference evidence="2 3" key="1">
    <citation type="journal article" date="2019" name="Nat. Ecol. Evol.">
        <title>Megaphylogeny resolves global patterns of mushroom evolution.</title>
        <authorList>
            <person name="Varga T."/>
            <person name="Krizsan K."/>
            <person name="Foldi C."/>
            <person name="Dima B."/>
            <person name="Sanchez-Garcia M."/>
            <person name="Sanchez-Ramirez S."/>
            <person name="Szollosi G.J."/>
            <person name="Szarkandi J.G."/>
            <person name="Papp V."/>
            <person name="Albert L."/>
            <person name="Andreopoulos W."/>
            <person name="Angelini C."/>
            <person name="Antonin V."/>
            <person name="Barry K.W."/>
            <person name="Bougher N.L."/>
            <person name="Buchanan P."/>
            <person name="Buyck B."/>
            <person name="Bense V."/>
            <person name="Catcheside P."/>
            <person name="Chovatia M."/>
            <person name="Cooper J."/>
            <person name="Damon W."/>
            <person name="Desjardin D."/>
            <person name="Finy P."/>
            <person name="Geml J."/>
            <person name="Haridas S."/>
            <person name="Hughes K."/>
            <person name="Justo A."/>
            <person name="Karasinski D."/>
            <person name="Kautmanova I."/>
            <person name="Kiss B."/>
            <person name="Kocsube S."/>
            <person name="Kotiranta H."/>
            <person name="LaButti K.M."/>
            <person name="Lechner B.E."/>
            <person name="Liimatainen K."/>
            <person name="Lipzen A."/>
            <person name="Lukacs Z."/>
            <person name="Mihaltcheva S."/>
            <person name="Morgado L.N."/>
            <person name="Niskanen T."/>
            <person name="Noordeloos M.E."/>
            <person name="Ohm R.A."/>
            <person name="Ortiz-Santana B."/>
            <person name="Ovrebo C."/>
            <person name="Racz N."/>
            <person name="Riley R."/>
            <person name="Savchenko A."/>
            <person name="Shiryaev A."/>
            <person name="Soop K."/>
            <person name="Spirin V."/>
            <person name="Szebenyi C."/>
            <person name="Tomsovsky M."/>
            <person name="Tulloss R.E."/>
            <person name="Uehling J."/>
            <person name="Grigoriev I.V."/>
            <person name="Vagvolgyi C."/>
            <person name="Papp T."/>
            <person name="Martin F.M."/>
            <person name="Miettinen O."/>
            <person name="Hibbett D.S."/>
            <person name="Nagy L.G."/>
        </authorList>
    </citation>
    <scope>NUCLEOTIDE SEQUENCE [LARGE SCALE GENOMIC DNA]</scope>
    <source>
        <strain evidence="2 3">CBS 309.79</strain>
    </source>
</reference>
<dbReference type="Gene3D" id="3.20.20.100">
    <property type="entry name" value="NADP-dependent oxidoreductase domain"/>
    <property type="match status" value="1"/>
</dbReference>
<evidence type="ECO:0000313" key="3">
    <source>
        <dbReference type="Proteomes" id="UP000305067"/>
    </source>
</evidence>
<proteinExistence type="predicted"/>
<feature type="domain" description="NADP-dependent oxidoreductase" evidence="1">
    <location>
        <begin position="2"/>
        <end position="138"/>
    </location>
</feature>
<evidence type="ECO:0000313" key="2">
    <source>
        <dbReference type="EMBL" id="TFK95655.1"/>
    </source>
</evidence>
<gene>
    <name evidence="2" type="ORF">BDV98DRAFT_577436</name>
</gene>
<evidence type="ECO:0000259" key="1">
    <source>
        <dbReference type="Pfam" id="PF00248"/>
    </source>
</evidence>
<dbReference type="STRING" id="1884261.A0A5C3Q0M6"/>
<dbReference type="SUPFAM" id="SSF51430">
    <property type="entry name" value="NAD(P)-linked oxidoreductase"/>
    <property type="match status" value="1"/>
</dbReference>
<sequence length="187" mass="20625">MWRILEDLKDEGKLKSLGVSNFRPKDLQAIIDVARYLPVVNQMEFHPYVLSHLTSLLALQRTHGIHTAAYATLAPVLSHPTGGPLKPVLQRIAARLSATSTSPVDVSTVLLLWLRAHSIIAVIGTHNPDRLKAYASLVGAKKDQGGLTREEVGEIDSVGKRVYYRSHREHMTEDFAEPELSDGSQTA</sequence>
<dbReference type="GO" id="GO:0016491">
    <property type="term" value="F:oxidoreductase activity"/>
    <property type="evidence" value="ECO:0007669"/>
    <property type="project" value="InterPro"/>
</dbReference>
<accession>A0A5C3Q0M6</accession>
<dbReference type="OrthoDB" id="416253at2759"/>
<dbReference type="PANTHER" id="PTHR11732">
    <property type="entry name" value="ALDO/KETO REDUCTASE"/>
    <property type="match status" value="1"/>
</dbReference>
<keyword evidence="3" id="KW-1185">Reference proteome</keyword>
<dbReference type="AlphaFoldDB" id="A0A5C3Q0M6"/>
<dbReference type="InterPro" id="IPR036812">
    <property type="entry name" value="NAD(P)_OxRdtase_dom_sf"/>
</dbReference>
<dbReference type="InterPro" id="IPR020471">
    <property type="entry name" value="AKR"/>
</dbReference>
<dbReference type="EMBL" id="ML178878">
    <property type="protein sequence ID" value="TFK95655.1"/>
    <property type="molecule type" value="Genomic_DNA"/>
</dbReference>
<dbReference type="InterPro" id="IPR023210">
    <property type="entry name" value="NADP_OxRdtase_dom"/>
</dbReference>
<organism evidence="2 3">
    <name type="scientific">Pterulicium gracile</name>
    <dbReference type="NCBI Taxonomy" id="1884261"/>
    <lineage>
        <taxon>Eukaryota</taxon>
        <taxon>Fungi</taxon>
        <taxon>Dikarya</taxon>
        <taxon>Basidiomycota</taxon>
        <taxon>Agaricomycotina</taxon>
        <taxon>Agaricomycetes</taxon>
        <taxon>Agaricomycetidae</taxon>
        <taxon>Agaricales</taxon>
        <taxon>Pleurotineae</taxon>
        <taxon>Pterulaceae</taxon>
        <taxon>Pterulicium</taxon>
    </lineage>
</organism>
<name>A0A5C3Q0M6_9AGAR</name>
<dbReference type="PRINTS" id="PR00069">
    <property type="entry name" value="ALDKETRDTASE"/>
</dbReference>
<dbReference type="Pfam" id="PF00248">
    <property type="entry name" value="Aldo_ket_red"/>
    <property type="match status" value="1"/>
</dbReference>
<dbReference type="Proteomes" id="UP000305067">
    <property type="component" value="Unassembled WGS sequence"/>
</dbReference>
<protein>
    <submittedName>
        <fullName evidence="2">NADP-dependent oxidoreductase domain-containing protein</fullName>
    </submittedName>
</protein>